<feature type="region of interest" description="Disordered" evidence="1">
    <location>
        <begin position="42"/>
        <end position="67"/>
    </location>
</feature>
<accession>A0ABD0VLR3</accession>
<reference evidence="2 3" key="1">
    <citation type="journal article" date="2024" name="Plant Biotechnol. J.">
        <title>Dendrobium thyrsiflorum genome and its molecular insights into genes involved in important horticultural traits.</title>
        <authorList>
            <person name="Chen B."/>
            <person name="Wang J.Y."/>
            <person name="Zheng P.J."/>
            <person name="Li K.L."/>
            <person name="Liang Y.M."/>
            <person name="Chen X.F."/>
            <person name="Zhang C."/>
            <person name="Zhao X."/>
            <person name="He X."/>
            <person name="Zhang G.Q."/>
            <person name="Liu Z.J."/>
            <person name="Xu Q."/>
        </authorList>
    </citation>
    <scope>NUCLEOTIDE SEQUENCE [LARGE SCALE GENOMIC DNA]</scope>
    <source>
        <strain evidence="2">GZMU011</strain>
    </source>
</reference>
<evidence type="ECO:0000313" key="2">
    <source>
        <dbReference type="EMBL" id="KAL0926087.1"/>
    </source>
</evidence>
<organism evidence="2 3">
    <name type="scientific">Dendrobium thyrsiflorum</name>
    <name type="common">Pinecone-like raceme dendrobium</name>
    <name type="synonym">Orchid</name>
    <dbReference type="NCBI Taxonomy" id="117978"/>
    <lineage>
        <taxon>Eukaryota</taxon>
        <taxon>Viridiplantae</taxon>
        <taxon>Streptophyta</taxon>
        <taxon>Embryophyta</taxon>
        <taxon>Tracheophyta</taxon>
        <taxon>Spermatophyta</taxon>
        <taxon>Magnoliopsida</taxon>
        <taxon>Liliopsida</taxon>
        <taxon>Asparagales</taxon>
        <taxon>Orchidaceae</taxon>
        <taxon>Epidendroideae</taxon>
        <taxon>Malaxideae</taxon>
        <taxon>Dendrobiinae</taxon>
        <taxon>Dendrobium</taxon>
    </lineage>
</organism>
<dbReference type="EMBL" id="JANQDX010000004">
    <property type="protein sequence ID" value="KAL0926087.1"/>
    <property type="molecule type" value="Genomic_DNA"/>
</dbReference>
<evidence type="ECO:0000256" key="1">
    <source>
        <dbReference type="SAM" id="MobiDB-lite"/>
    </source>
</evidence>
<dbReference type="AlphaFoldDB" id="A0ABD0VLR3"/>
<proteinExistence type="predicted"/>
<dbReference type="Proteomes" id="UP001552299">
    <property type="component" value="Unassembled WGS sequence"/>
</dbReference>
<protein>
    <submittedName>
        <fullName evidence="2">Uncharacterized protein</fullName>
    </submittedName>
</protein>
<keyword evidence="3" id="KW-1185">Reference proteome</keyword>
<feature type="compositionally biased region" description="Basic and acidic residues" evidence="1">
    <location>
        <begin position="87"/>
        <end position="103"/>
    </location>
</feature>
<comment type="caution">
    <text evidence="2">The sequence shown here is derived from an EMBL/GenBank/DDBJ whole genome shotgun (WGS) entry which is preliminary data.</text>
</comment>
<evidence type="ECO:0000313" key="3">
    <source>
        <dbReference type="Proteomes" id="UP001552299"/>
    </source>
</evidence>
<name>A0ABD0VLR3_DENTH</name>
<sequence>MAPKEKKLKEPKEDQKLKTAGTAVAAAAAAGALIWGVSRYFSSSSNDEGLNEEEKHKMMSAPGRPNEYIRRDNFVNNPQQYFSKLHKEEREKSRIERLDETNPKRPRSLNYDIIKALKC</sequence>
<feature type="region of interest" description="Disordered" evidence="1">
    <location>
        <begin position="87"/>
        <end position="106"/>
    </location>
</feature>
<gene>
    <name evidence="2" type="ORF">M5K25_004473</name>
</gene>